<dbReference type="Pfam" id="PF09946">
    <property type="entry name" value="DUF2178"/>
    <property type="match status" value="1"/>
</dbReference>
<organism evidence="2 3">
    <name type="scientific">Sphingomonas oligophenolica</name>
    <dbReference type="NCBI Taxonomy" id="301154"/>
    <lineage>
        <taxon>Bacteria</taxon>
        <taxon>Pseudomonadati</taxon>
        <taxon>Pseudomonadota</taxon>
        <taxon>Alphaproteobacteria</taxon>
        <taxon>Sphingomonadales</taxon>
        <taxon>Sphingomonadaceae</taxon>
        <taxon>Sphingomonas</taxon>
    </lineage>
</organism>
<dbReference type="RefSeq" id="WP_343892690.1">
    <property type="nucleotide sequence ID" value="NZ_BAAAEH010000061.1"/>
</dbReference>
<feature type="transmembrane region" description="Helical" evidence="1">
    <location>
        <begin position="101"/>
        <end position="120"/>
    </location>
</feature>
<comment type="caution">
    <text evidence="2">The sequence shown here is derived from an EMBL/GenBank/DDBJ whole genome shotgun (WGS) entry which is preliminary data.</text>
</comment>
<feature type="transmembrane region" description="Helical" evidence="1">
    <location>
        <begin position="132"/>
        <end position="150"/>
    </location>
</feature>
<accession>A0ABU9Y7P3</accession>
<keyword evidence="3" id="KW-1185">Reference proteome</keyword>
<feature type="transmembrane region" description="Helical" evidence="1">
    <location>
        <begin position="54"/>
        <end position="76"/>
    </location>
</feature>
<evidence type="ECO:0000256" key="1">
    <source>
        <dbReference type="SAM" id="Phobius"/>
    </source>
</evidence>
<dbReference type="InterPro" id="IPR019235">
    <property type="entry name" value="DUF2178_TM"/>
</dbReference>
<feature type="transmembrane region" description="Helical" evidence="1">
    <location>
        <begin position="21"/>
        <end position="42"/>
    </location>
</feature>
<reference evidence="2 3" key="1">
    <citation type="submission" date="2024-05" db="EMBL/GenBank/DDBJ databases">
        <authorList>
            <person name="Liu Q."/>
            <person name="Xin Y.-H."/>
        </authorList>
    </citation>
    <scope>NUCLEOTIDE SEQUENCE [LARGE SCALE GENOMIC DNA]</scope>
    <source>
        <strain evidence="2 3">CGMCC 1.10181</strain>
    </source>
</reference>
<evidence type="ECO:0008006" key="4">
    <source>
        <dbReference type="Google" id="ProtNLM"/>
    </source>
</evidence>
<sequence>MRANSSGAGLSMSMPFREKTAWIAVAAMVIAYSGYFIAVTVAPRSGEPHDTLTLLAFFATASAVRLLILGLAMLVVRAQSPADARFPADERDRAIAARSTAIAYWVLMVGMTLVGIVMPFTDHGRAITNAALFWLVAAEIVRYGAAIAAYRRGWHG</sequence>
<name>A0ABU9Y7P3_9SPHN</name>
<evidence type="ECO:0000313" key="3">
    <source>
        <dbReference type="Proteomes" id="UP001419910"/>
    </source>
</evidence>
<evidence type="ECO:0000313" key="2">
    <source>
        <dbReference type="EMBL" id="MEN2791786.1"/>
    </source>
</evidence>
<keyword evidence="1" id="KW-1133">Transmembrane helix</keyword>
<proteinExistence type="predicted"/>
<dbReference type="Proteomes" id="UP001419910">
    <property type="component" value="Unassembled WGS sequence"/>
</dbReference>
<gene>
    <name evidence="2" type="ORF">ABC974_19295</name>
</gene>
<protein>
    <recommendedName>
        <fullName evidence="4">DUF2178 domain-containing protein</fullName>
    </recommendedName>
</protein>
<keyword evidence="1" id="KW-0812">Transmembrane</keyword>
<keyword evidence="1" id="KW-0472">Membrane</keyword>
<dbReference type="EMBL" id="JBDIME010000020">
    <property type="protein sequence ID" value="MEN2791786.1"/>
    <property type="molecule type" value="Genomic_DNA"/>
</dbReference>